<proteinExistence type="predicted"/>
<evidence type="ECO:0000313" key="3">
    <source>
        <dbReference type="EMBL" id="QHS81707.1"/>
    </source>
</evidence>
<dbReference type="InterPro" id="IPR028992">
    <property type="entry name" value="Hedgehog/Intein_dom"/>
</dbReference>
<dbReference type="Pfam" id="PF13403">
    <property type="entry name" value="Hint_2"/>
    <property type="match status" value="1"/>
</dbReference>
<dbReference type="Gene3D" id="2.170.16.10">
    <property type="entry name" value="Hedgehog/Intein (Hint) domain"/>
    <property type="match status" value="1"/>
</dbReference>
<dbReference type="AlphaFoldDB" id="A0A6C0APG4"/>
<name>A0A6C0APG4_9ZZZZ</name>
<reference evidence="3" key="1">
    <citation type="journal article" date="2020" name="Nature">
        <title>Giant virus diversity and host interactions through global metagenomics.</title>
        <authorList>
            <person name="Schulz F."/>
            <person name="Roux S."/>
            <person name="Paez-Espino D."/>
            <person name="Jungbluth S."/>
            <person name="Walsh D.A."/>
            <person name="Denef V.J."/>
            <person name="McMahon K.D."/>
            <person name="Konstantinidis K.T."/>
            <person name="Eloe-Fadrosh E.A."/>
            <person name="Kyrpides N.C."/>
            <person name="Woyke T."/>
        </authorList>
    </citation>
    <scope>NUCLEOTIDE SEQUENCE</scope>
    <source>
        <strain evidence="3">GVMAG-S-1101164-72</strain>
    </source>
</reference>
<feature type="domain" description="Fibronectin type-III" evidence="2">
    <location>
        <begin position="199"/>
        <end position="288"/>
    </location>
</feature>
<feature type="region of interest" description="Disordered" evidence="1">
    <location>
        <begin position="108"/>
        <end position="204"/>
    </location>
</feature>
<feature type="domain" description="Fibronectin type-III" evidence="2">
    <location>
        <begin position="4"/>
        <end position="109"/>
    </location>
</feature>
<accession>A0A6C0APG4</accession>
<dbReference type="SUPFAM" id="SSF49265">
    <property type="entry name" value="Fibronectin type III"/>
    <property type="match status" value="2"/>
</dbReference>
<dbReference type="Gene3D" id="2.60.40.10">
    <property type="entry name" value="Immunoglobulins"/>
    <property type="match status" value="2"/>
</dbReference>
<evidence type="ECO:0000256" key="1">
    <source>
        <dbReference type="SAM" id="MobiDB-lite"/>
    </source>
</evidence>
<dbReference type="SUPFAM" id="SSF51294">
    <property type="entry name" value="Hedgehog/intein (Hint) domain"/>
    <property type="match status" value="1"/>
</dbReference>
<feature type="compositionally biased region" description="Low complexity" evidence="1">
    <location>
        <begin position="108"/>
        <end position="195"/>
    </location>
</feature>
<dbReference type="PROSITE" id="PS50853">
    <property type="entry name" value="FN3"/>
    <property type="match status" value="2"/>
</dbReference>
<dbReference type="SMART" id="SM00060">
    <property type="entry name" value="FN3"/>
    <property type="match status" value="3"/>
</dbReference>
<dbReference type="EMBL" id="MN740759">
    <property type="protein sequence ID" value="QHS81707.1"/>
    <property type="molecule type" value="Genomic_DNA"/>
</dbReference>
<dbReference type="CDD" id="cd00063">
    <property type="entry name" value="FN3"/>
    <property type="match status" value="1"/>
</dbReference>
<dbReference type="InterPro" id="IPR036844">
    <property type="entry name" value="Hint_dom_sf"/>
</dbReference>
<protein>
    <recommendedName>
        <fullName evidence="2">Fibronectin type-III domain-containing protein</fullName>
    </recommendedName>
</protein>
<organism evidence="3">
    <name type="scientific">viral metagenome</name>
    <dbReference type="NCBI Taxonomy" id="1070528"/>
    <lineage>
        <taxon>unclassified sequences</taxon>
        <taxon>metagenomes</taxon>
        <taxon>organismal metagenomes</taxon>
    </lineage>
</organism>
<sequence length="810" mass="85568">MTTPNYSPTLGSYTATTDSITLNWSPPSVPIAYYQISQQDLLGRYNIITNSVTSEGYYVDYISSSSTSYTIGDLVENTTYSFQLIYWWNLSDGTSDYANLPISATTASTTTTTTTTAAPSTTTTTTTAAPSTTTTTTTAAPSTTTTTTTAAPSTTTTTPPATTTSTTTTTTTRGPVTTAPPATTTSTTTTTTTTTIPPYPSAPQNLIAKSQDGSVLLTWNEPANTGISAITGYSISSVPQNNGVTFISSTSATVSATNGTKYTFNVKATNSNGTSPISNSVSATPLQAYSTIGTQVSSLNTTSKTGISNGVSHIFTNVTASIKSNPTSSVDLLTNVGVATLGTTTSPYIKRIIASNIITNIVNTALSTNTPASSNTMDVRGAQQAAQQVAQLSLVNTVNTLNQTGDLSGIIALTIEMGKNVSLVKNPTPLTSEQTTSLLSHKSNISNPPTSLLSVVPDYTTKSIKLTGTSYISFVPDVQYFVNYKGHQVFMTYDSTSKKINVSYTADGSITSYNVGDSIPFINPSGNPNSNAIALFSSRVFTIGSGGLEVNEVTNVVATTSNQSATVTWTNPSSLAVPYSNIVTITTNGTSTAYPIDASNTFTVTNLPIGALVTFLVQISVNDNGNITNSDGLVSNQIKINNPNYVPCFPKGTRLLTATGYKPVEDIEQGELVVTADGRRVPVVVRSRTIEETNEETAPYTIPKSSLAPNIPSHTVRLSPRHAIQLKKGLWMLPFAAAKLGNTKVVQENIGQPVTYYHFECPNYFTDNLVIEGGVVVESFGNKNIKKFPYTYNPGLKGFTRAAQATRITK</sequence>
<dbReference type="InterPro" id="IPR013783">
    <property type="entry name" value="Ig-like_fold"/>
</dbReference>
<dbReference type="Pfam" id="PF00041">
    <property type="entry name" value="fn3"/>
    <property type="match status" value="2"/>
</dbReference>
<evidence type="ECO:0000259" key="2">
    <source>
        <dbReference type="PROSITE" id="PS50853"/>
    </source>
</evidence>
<dbReference type="PRINTS" id="PR00014">
    <property type="entry name" value="FNTYPEIII"/>
</dbReference>
<dbReference type="InterPro" id="IPR036116">
    <property type="entry name" value="FN3_sf"/>
</dbReference>
<dbReference type="InterPro" id="IPR003961">
    <property type="entry name" value="FN3_dom"/>
</dbReference>